<dbReference type="OrthoDB" id="9807089at2"/>
<dbReference type="InterPro" id="IPR036388">
    <property type="entry name" value="WH-like_DNA-bd_sf"/>
</dbReference>
<dbReference type="InterPro" id="IPR036390">
    <property type="entry name" value="WH_DNA-bd_sf"/>
</dbReference>
<dbReference type="Gene3D" id="3.30.1360.40">
    <property type="match status" value="1"/>
</dbReference>
<feature type="domain" description="Arginine repressor C-terminal" evidence="10">
    <location>
        <begin position="80"/>
        <end position="144"/>
    </location>
</feature>
<dbReference type="UniPathway" id="UPA00068"/>
<dbReference type="GO" id="GO:0051259">
    <property type="term" value="P:protein complex oligomerization"/>
    <property type="evidence" value="ECO:0007669"/>
    <property type="project" value="InterPro"/>
</dbReference>
<evidence type="ECO:0000259" key="9">
    <source>
        <dbReference type="Pfam" id="PF01316"/>
    </source>
</evidence>
<evidence type="ECO:0000256" key="5">
    <source>
        <dbReference type="ARBA" id="ARBA00023125"/>
    </source>
</evidence>
<comment type="pathway">
    <text evidence="7">Amino-acid biosynthesis; L-arginine biosynthesis [regulation].</text>
</comment>
<gene>
    <name evidence="7 11" type="primary">argR</name>
    <name evidence="11" type="ORF">CLTEP_00960</name>
</gene>
<evidence type="ECO:0000313" key="11">
    <source>
        <dbReference type="EMBL" id="KYH35703.1"/>
    </source>
</evidence>
<dbReference type="SUPFAM" id="SSF55252">
    <property type="entry name" value="C-terminal domain of arginine repressor"/>
    <property type="match status" value="1"/>
</dbReference>
<dbReference type="PANTHER" id="PTHR34471">
    <property type="entry name" value="ARGININE REPRESSOR"/>
    <property type="match status" value="1"/>
</dbReference>
<evidence type="ECO:0000256" key="4">
    <source>
        <dbReference type="ARBA" id="ARBA00023015"/>
    </source>
</evidence>
<keyword evidence="7" id="KW-0678">Repressor</keyword>
<dbReference type="GO" id="GO:0003677">
    <property type="term" value="F:DNA binding"/>
    <property type="evidence" value="ECO:0007669"/>
    <property type="project" value="UniProtKB-KW"/>
</dbReference>
<dbReference type="STRING" id="1121338.CLTEP_00960"/>
<dbReference type="Gene3D" id="1.10.10.10">
    <property type="entry name" value="Winged helix-like DNA-binding domain superfamily/Winged helix DNA-binding domain"/>
    <property type="match status" value="1"/>
</dbReference>
<comment type="subcellular location">
    <subcellularLocation>
        <location evidence="1 7">Cytoplasm</location>
    </subcellularLocation>
</comment>
<keyword evidence="4 7" id="KW-0805">Transcription regulation</keyword>
<dbReference type="AlphaFoldDB" id="A0A151B7C1"/>
<keyword evidence="3 7" id="KW-0963">Cytoplasm</keyword>
<evidence type="ECO:0000256" key="6">
    <source>
        <dbReference type="ARBA" id="ARBA00023163"/>
    </source>
</evidence>
<evidence type="ECO:0000256" key="7">
    <source>
        <dbReference type="HAMAP-Rule" id="MF_00173"/>
    </source>
</evidence>
<keyword evidence="7" id="KW-0028">Amino-acid biosynthesis</keyword>
<sequence length="150" mass="16826">MKTERHARILEIINSMDIETQEELAKQLKLKGIDVKQSTLSRDIKELRLTKVLSDNKKYKYASISHKNNVKSDKLIKIFAQTVVNVEKVNNFIVIKTMSGSASAAAEVLDSLNLEGMAGCIAGDNTIFVLMRNDEQAQIMVSKIIKLMND</sequence>
<evidence type="ECO:0000259" key="10">
    <source>
        <dbReference type="Pfam" id="PF02863"/>
    </source>
</evidence>
<evidence type="ECO:0000256" key="1">
    <source>
        <dbReference type="ARBA" id="ARBA00004496"/>
    </source>
</evidence>
<feature type="domain" description="Arginine repressor DNA-binding" evidence="9">
    <location>
        <begin position="2"/>
        <end position="62"/>
    </location>
</feature>
<keyword evidence="12" id="KW-1185">Reference proteome</keyword>
<protein>
    <recommendedName>
        <fullName evidence="7 8">Arginine repressor</fullName>
    </recommendedName>
</protein>
<dbReference type="GO" id="GO:1900079">
    <property type="term" value="P:regulation of arginine biosynthetic process"/>
    <property type="evidence" value="ECO:0007669"/>
    <property type="project" value="UniProtKB-UniRule"/>
</dbReference>
<dbReference type="NCBIfam" id="TIGR01529">
    <property type="entry name" value="argR_whole"/>
    <property type="match status" value="1"/>
</dbReference>
<dbReference type="GO" id="GO:0003700">
    <property type="term" value="F:DNA-binding transcription factor activity"/>
    <property type="evidence" value="ECO:0007669"/>
    <property type="project" value="UniProtKB-UniRule"/>
</dbReference>
<reference evidence="11 12" key="1">
    <citation type="submission" date="2016-02" db="EMBL/GenBank/DDBJ databases">
        <title>Genome sequence of Clostridium tepidiprofundi DSM 19306.</title>
        <authorList>
            <person name="Poehlein A."/>
            <person name="Daniel R."/>
        </authorList>
    </citation>
    <scope>NUCLEOTIDE SEQUENCE [LARGE SCALE GENOMIC DNA]</scope>
    <source>
        <strain evidence="11 12">DSM 19306</strain>
    </source>
</reference>
<dbReference type="Pfam" id="PF02863">
    <property type="entry name" value="Arg_repressor_C"/>
    <property type="match status" value="1"/>
</dbReference>
<keyword evidence="5 7" id="KW-0238">DNA-binding</keyword>
<evidence type="ECO:0000256" key="3">
    <source>
        <dbReference type="ARBA" id="ARBA00022490"/>
    </source>
</evidence>
<comment type="caution">
    <text evidence="11">The sequence shown here is derived from an EMBL/GenBank/DDBJ whole genome shotgun (WGS) entry which is preliminary data.</text>
</comment>
<comment type="similarity">
    <text evidence="2 7">Belongs to the ArgR family.</text>
</comment>
<accession>A0A151B7C1</accession>
<dbReference type="Proteomes" id="UP000075531">
    <property type="component" value="Unassembled WGS sequence"/>
</dbReference>
<dbReference type="SUPFAM" id="SSF46785">
    <property type="entry name" value="Winged helix' DNA-binding domain"/>
    <property type="match status" value="1"/>
</dbReference>
<dbReference type="PANTHER" id="PTHR34471:SF1">
    <property type="entry name" value="ARGININE REPRESSOR"/>
    <property type="match status" value="1"/>
</dbReference>
<dbReference type="NCBIfam" id="NF001680">
    <property type="entry name" value="PRK00441.1"/>
    <property type="match status" value="1"/>
</dbReference>
<dbReference type="GO" id="GO:0006526">
    <property type="term" value="P:L-arginine biosynthetic process"/>
    <property type="evidence" value="ECO:0007669"/>
    <property type="project" value="UniProtKB-UniPathway"/>
</dbReference>
<evidence type="ECO:0000256" key="8">
    <source>
        <dbReference type="NCBIfam" id="TIGR01529"/>
    </source>
</evidence>
<dbReference type="EMBL" id="LTBA01000001">
    <property type="protein sequence ID" value="KYH35703.1"/>
    <property type="molecule type" value="Genomic_DNA"/>
</dbReference>
<name>A0A151B7C1_9CLOT</name>
<dbReference type="InterPro" id="IPR020900">
    <property type="entry name" value="Arg_repress_DNA-bd"/>
</dbReference>
<organism evidence="11 12">
    <name type="scientific">Clostridium tepidiprofundi DSM 19306</name>
    <dbReference type="NCBI Taxonomy" id="1121338"/>
    <lineage>
        <taxon>Bacteria</taxon>
        <taxon>Bacillati</taxon>
        <taxon>Bacillota</taxon>
        <taxon>Clostridia</taxon>
        <taxon>Eubacteriales</taxon>
        <taxon>Clostridiaceae</taxon>
        <taxon>Clostridium</taxon>
    </lineage>
</organism>
<comment type="function">
    <text evidence="7">Regulates arginine biosynthesis genes.</text>
</comment>
<dbReference type="InterPro" id="IPR036251">
    <property type="entry name" value="Arg_repress_C_sf"/>
</dbReference>
<dbReference type="InterPro" id="IPR020899">
    <property type="entry name" value="Arg_repress_C"/>
</dbReference>
<keyword evidence="7" id="KW-0055">Arginine biosynthesis</keyword>
<dbReference type="RefSeq" id="WP_066820919.1">
    <property type="nucleotide sequence ID" value="NZ_LTBA01000001.1"/>
</dbReference>
<dbReference type="PATRIC" id="fig|1121338.3.peg.98"/>
<dbReference type="HAMAP" id="MF_00173">
    <property type="entry name" value="Arg_repressor"/>
    <property type="match status" value="1"/>
</dbReference>
<evidence type="ECO:0000313" key="12">
    <source>
        <dbReference type="Proteomes" id="UP000075531"/>
    </source>
</evidence>
<dbReference type="InterPro" id="IPR001669">
    <property type="entry name" value="Arg_repress"/>
</dbReference>
<dbReference type="Pfam" id="PF01316">
    <property type="entry name" value="Arg_repressor"/>
    <property type="match status" value="1"/>
</dbReference>
<evidence type="ECO:0000256" key="2">
    <source>
        <dbReference type="ARBA" id="ARBA00008316"/>
    </source>
</evidence>
<dbReference type="GO" id="GO:0005737">
    <property type="term" value="C:cytoplasm"/>
    <property type="evidence" value="ECO:0007669"/>
    <property type="project" value="UniProtKB-SubCell"/>
</dbReference>
<proteinExistence type="inferred from homology"/>
<dbReference type="PRINTS" id="PR01467">
    <property type="entry name" value="ARGREPRESSOR"/>
</dbReference>
<keyword evidence="6 7" id="KW-0804">Transcription</keyword>
<dbReference type="GO" id="GO:0034618">
    <property type="term" value="F:arginine binding"/>
    <property type="evidence" value="ECO:0007669"/>
    <property type="project" value="InterPro"/>
</dbReference>